<dbReference type="EMBL" id="KQ085933">
    <property type="protein sequence ID" value="KLO15211.1"/>
    <property type="molecule type" value="Genomic_DNA"/>
</dbReference>
<organism evidence="11 12">
    <name type="scientific">Schizopora paradoxa</name>
    <dbReference type="NCBI Taxonomy" id="27342"/>
    <lineage>
        <taxon>Eukaryota</taxon>
        <taxon>Fungi</taxon>
        <taxon>Dikarya</taxon>
        <taxon>Basidiomycota</taxon>
        <taxon>Agaricomycotina</taxon>
        <taxon>Agaricomycetes</taxon>
        <taxon>Hymenochaetales</taxon>
        <taxon>Schizoporaceae</taxon>
        <taxon>Schizopora</taxon>
    </lineage>
</organism>
<accession>A0A0H2SDU8</accession>
<dbReference type="GO" id="GO:0046872">
    <property type="term" value="F:metal ion binding"/>
    <property type="evidence" value="ECO:0007669"/>
    <property type="project" value="UniProtKB-KW"/>
</dbReference>
<dbReference type="STRING" id="27342.A0A0H2SDU8"/>
<dbReference type="Gene3D" id="3.40.50.1820">
    <property type="entry name" value="alpha/beta hydrolase"/>
    <property type="match status" value="1"/>
</dbReference>
<evidence type="ECO:0000313" key="12">
    <source>
        <dbReference type="Proteomes" id="UP000053477"/>
    </source>
</evidence>
<dbReference type="EC" id="3.1.1.-" evidence="10"/>
<keyword evidence="8" id="KW-1015">Disulfide bond</keyword>
<keyword evidence="6 10" id="KW-0378">Hydrolase</keyword>
<keyword evidence="7" id="KW-0106">Calcium</keyword>
<dbReference type="GO" id="GO:0030600">
    <property type="term" value="F:feruloyl esterase activity"/>
    <property type="evidence" value="ECO:0007669"/>
    <property type="project" value="UniProtKB-EC"/>
</dbReference>
<protein>
    <recommendedName>
        <fullName evidence="10">Carboxylic ester hydrolase</fullName>
        <ecNumber evidence="10">3.1.1.-</ecNumber>
    </recommendedName>
</protein>
<reference evidence="11 12" key="1">
    <citation type="submission" date="2015-04" db="EMBL/GenBank/DDBJ databases">
        <title>Complete genome sequence of Schizopora paradoxa KUC8140, a cosmopolitan wood degrader in East Asia.</title>
        <authorList>
            <consortium name="DOE Joint Genome Institute"/>
            <person name="Min B."/>
            <person name="Park H."/>
            <person name="Jang Y."/>
            <person name="Kim J.-J."/>
            <person name="Kim K.H."/>
            <person name="Pangilinan J."/>
            <person name="Lipzen A."/>
            <person name="Riley R."/>
            <person name="Grigoriev I.V."/>
            <person name="Spatafora J.W."/>
            <person name="Choi I.-G."/>
        </authorList>
    </citation>
    <scope>NUCLEOTIDE SEQUENCE [LARGE SCALE GENOMIC DNA]</scope>
    <source>
        <strain evidence="11 12">KUC8140</strain>
    </source>
</reference>
<evidence type="ECO:0000256" key="4">
    <source>
        <dbReference type="ARBA" id="ARBA00022723"/>
    </source>
</evidence>
<dbReference type="PANTHER" id="PTHR33938">
    <property type="entry name" value="FERULOYL ESTERASE B-RELATED"/>
    <property type="match status" value="1"/>
</dbReference>
<keyword evidence="3" id="KW-0858">Xylan degradation</keyword>
<dbReference type="InterPro" id="IPR011118">
    <property type="entry name" value="Tannase/feruloyl_esterase"/>
</dbReference>
<sequence>MVDFTGLSLGSIKDNAAQWLLHASSFLGAFGPSALQDPGSSCTALQGLHSIQNTTILSAVYYTEPVTAIPLQIVQSCYYRFQSINTSVPLCRVQFGVNTSETSEIKAEAWLPDEWNGRFLALGNGGLGGCVDYPNLSYGSSLGFAAVGSNNGHDGNTGEFFVNNPEVLNDFTHRSIHTEQLVGKQLVREYYGKPHKKSYYMGCSTGGRQGVLSALRYPEDFDGILAGAPATNFVALQGAYATMSQYVGAPNATGKANPSFISTELWEVVTQEILNQCDELDGVKDGIITEPDGCDFRPEQLLCDGSWWSAKKCLTPAQVEALNRIYQPIFGSDGRLLFPRFDPGAEAEPLSQKAIFSGEIFPYAEQWFKLVIFNDSNYDFDSFGVKDIEYGVSMDPGGLSAFSGDMSAFKARGGKLLTYHGRRDELIPSGNAKALYNLISRTLNMPTLDSFYRLFLIPGMGHCAYGLGASNFGQLNAARGPEATRDLPSHNILLALVEWVEKGKAPDVIVGTSSSGEERKHCRYPWRSIWDKTALKFDCVL</sequence>
<evidence type="ECO:0000256" key="9">
    <source>
        <dbReference type="ARBA" id="ARBA00034075"/>
    </source>
</evidence>
<keyword evidence="4" id="KW-0479">Metal-binding</keyword>
<dbReference type="GO" id="GO:0045493">
    <property type="term" value="P:xylan catabolic process"/>
    <property type="evidence" value="ECO:0007669"/>
    <property type="project" value="UniProtKB-KW"/>
</dbReference>
<dbReference type="OrthoDB" id="3039123at2759"/>
<dbReference type="InterPro" id="IPR029058">
    <property type="entry name" value="AB_hydrolase_fold"/>
</dbReference>
<dbReference type="SUPFAM" id="SSF53474">
    <property type="entry name" value="alpha/beta-Hydrolases"/>
    <property type="match status" value="1"/>
</dbReference>
<evidence type="ECO:0000313" key="11">
    <source>
        <dbReference type="EMBL" id="KLO15211.1"/>
    </source>
</evidence>
<keyword evidence="3" id="KW-0119">Carbohydrate metabolism</keyword>
<evidence type="ECO:0000256" key="8">
    <source>
        <dbReference type="ARBA" id="ARBA00023157"/>
    </source>
</evidence>
<evidence type="ECO:0000256" key="5">
    <source>
        <dbReference type="ARBA" id="ARBA00022729"/>
    </source>
</evidence>
<evidence type="ECO:0000256" key="10">
    <source>
        <dbReference type="RuleBase" id="RU361238"/>
    </source>
</evidence>
<evidence type="ECO:0000256" key="1">
    <source>
        <dbReference type="ARBA" id="ARBA00006249"/>
    </source>
</evidence>
<dbReference type="PANTHER" id="PTHR33938:SF15">
    <property type="entry name" value="FERULOYL ESTERASE B-RELATED"/>
    <property type="match status" value="1"/>
</dbReference>
<name>A0A0H2SDU8_9AGAM</name>
<evidence type="ECO:0000256" key="3">
    <source>
        <dbReference type="ARBA" id="ARBA00022651"/>
    </source>
</evidence>
<dbReference type="AlphaFoldDB" id="A0A0H2SDU8"/>
<comment type="similarity">
    <text evidence="1 10">Belongs to the tannase family.</text>
</comment>
<keyword evidence="5" id="KW-0732">Signal</keyword>
<evidence type="ECO:0000256" key="6">
    <source>
        <dbReference type="ARBA" id="ARBA00022801"/>
    </source>
</evidence>
<dbReference type="Proteomes" id="UP000053477">
    <property type="component" value="Unassembled WGS sequence"/>
</dbReference>
<comment type="catalytic activity">
    <reaction evidence="9">
        <text>feruloyl-polysaccharide + H2O = ferulate + polysaccharide.</text>
        <dbReference type="EC" id="3.1.1.73"/>
    </reaction>
</comment>
<keyword evidence="2" id="KW-0719">Serine esterase</keyword>
<keyword evidence="3" id="KW-0624">Polysaccharide degradation</keyword>
<gene>
    <name evidence="11" type="ORF">SCHPADRAFT_871499</name>
</gene>
<dbReference type="InParanoid" id="A0A0H2SDU8"/>
<proteinExistence type="inferred from homology"/>
<keyword evidence="12" id="KW-1185">Reference proteome</keyword>
<dbReference type="Pfam" id="PF07519">
    <property type="entry name" value="Tannase"/>
    <property type="match status" value="1"/>
</dbReference>
<evidence type="ECO:0000256" key="7">
    <source>
        <dbReference type="ARBA" id="ARBA00022837"/>
    </source>
</evidence>
<evidence type="ECO:0000256" key="2">
    <source>
        <dbReference type="ARBA" id="ARBA00022487"/>
    </source>
</evidence>